<evidence type="ECO:0000313" key="7">
    <source>
        <dbReference type="EMBL" id="RUS94983.1"/>
    </source>
</evidence>
<dbReference type="PROSITE" id="PS51736">
    <property type="entry name" value="RECOMBINASES_3"/>
    <property type="match status" value="1"/>
</dbReference>
<dbReference type="Pfam" id="PF12728">
    <property type="entry name" value="HTH_17"/>
    <property type="match status" value="1"/>
</dbReference>
<dbReference type="SMART" id="SM00857">
    <property type="entry name" value="Resolvase"/>
    <property type="match status" value="1"/>
</dbReference>
<dbReference type="FunFam" id="3.40.50.1390:FF:000002">
    <property type="entry name" value="ORF1 in transposon ISC1904"/>
    <property type="match status" value="1"/>
</dbReference>
<dbReference type="AlphaFoldDB" id="A0A433UMB5"/>
<dbReference type="Proteomes" id="UP000271624">
    <property type="component" value="Unassembled WGS sequence"/>
</dbReference>
<dbReference type="Gene3D" id="1.10.1660.10">
    <property type="match status" value="1"/>
</dbReference>
<feature type="active site" description="O-(5'-phospho-DNA)-serine intermediate" evidence="4 5">
    <location>
        <position position="62"/>
    </location>
</feature>
<dbReference type="PROSITE" id="PS00397">
    <property type="entry name" value="RECOMBINASES_1"/>
    <property type="match status" value="1"/>
</dbReference>
<accession>A0A433UMB5</accession>
<dbReference type="Gene3D" id="1.10.287.2170">
    <property type="match status" value="1"/>
</dbReference>
<evidence type="ECO:0000256" key="4">
    <source>
        <dbReference type="PIRSR" id="PIRSR606118-50"/>
    </source>
</evidence>
<feature type="domain" description="Resolvase/invertase-type recombinase catalytic" evidence="6">
    <location>
        <begin position="54"/>
        <end position="190"/>
    </location>
</feature>
<dbReference type="InterPro" id="IPR041657">
    <property type="entry name" value="HTH_17"/>
</dbReference>
<dbReference type="NCBIfam" id="NF033518">
    <property type="entry name" value="transpos_IS607"/>
    <property type="match status" value="1"/>
</dbReference>
<dbReference type="PANTHER" id="PTHR36172">
    <property type="match status" value="1"/>
</dbReference>
<evidence type="ECO:0000313" key="8">
    <source>
        <dbReference type="Proteomes" id="UP000271624"/>
    </source>
</evidence>
<dbReference type="SUPFAM" id="SSF53041">
    <property type="entry name" value="Resolvase-like"/>
    <property type="match status" value="1"/>
</dbReference>
<dbReference type="PANTHER" id="PTHR36172:SF1">
    <property type="entry name" value="RESOLVASE-RELATED"/>
    <property type="match status" value="1"/>
</dbReference>
<evidence type="ECO:0000259" key="6">
    <source>
        <dbReference type="PROSITE" id="PS51736"/>
    </source>
</evidence>
<evidence type="ECO:0000256" key="2">
    <source>
        <dbReference type="ARBA" id="ARBA00023125"/>
    </source>
</evidence>
<reference evidence="7" key="1">
    <citation type="submission" date="2018-12" db="EMBL/GenBank/DDBJ databases">
        <authorList>
            <person name="Will S."/>
            <person name="Neumann-Schaal M."/>
            <person name="Henke P."/>
        </authorList>
    </citation>
    <scope>NUCLEOTIDE SEQUENCE</scope>
    <source>
        <strain evidence="7">PCC 7102</strain>
    </source>
</reference>
<dbReference type="CDD" id="cd03769">
    <property type="entry name" value="SR_IS607_transposase_like"/>
    <property type="match status" value="1"/>
</dbReference>
<dbReference type="InterPro" id="IPR006119">
    <property type="entry name" value="Resolv_N"/>
</dbReference>
<keyword evidence="1" id="KW-0229">DNA integration</keyword>
<dbReference type="Pfam" id="PF00239">
    <property type="entry name" value="Resolvase"/>
    <property type="match status" value="1"/>
</dbReference>
<dbReference type="RefSeq" id="WP_127087095.1">
    <property type="nucleotide sequence ID" value="NZ_RSCL01000044.1"/>
</dbReference>
<dbReference type="InterPro" id="IPR006118">
    <property type="entry name" value="Recombinase_CS"/>
</dbReference>
<protein>
    <submittedName>
        <fullName evidence="7">IS607 family transposase ISTko1</fullName>
    </submittedName>
</protein>
<sequence length="190" mass="22088">MYITPQEAQRRYGFHPRTLVDWANDGKIECIKSPGGHRRYSVSSLEQIKSGSITTILYARVSTSSQKDDLKTQIEYLANHYPGNECITDIGSGLNFKRKKFIQVMEKVAKGEVTNIVVAHKDRLARFGFDFIEWFCNLNGCKIIVLNNTYKPPHQEMMEDFMSIMHCFSSKLYFLRKYEKKILNEVDKTE</sequence>
<evidence type="ECO:0000256" key="3">
    <source>
        <dbReference type="ARBA" id="ARBA00023172"/>
    </source>
</evidence>
<dbReference type="InterPro" id="IPR051491">
    <property type="entry name" value="Recombinase/Transposase-rel"/>
</dbReference>
<organism evidence="7 8">
    <name type="scientific">Dulcicalothrix desertica PCC 7102</name>
    <dbReference type="NCBI Taxonomy" id="232991"/>
    <lineage>
        <taxon>Bacteria</taxon>
        <taxon>Bacillati</taxon>
        <taxon>Cyanobacteriota</taxon>
        <taxon>Cyanophyceae</taxon>
        <taxon>Nostocales</taxon>
        <taxon>Calotrichaceae</taxon>
        <taxon>Dulcicalothrix</taxon>
    </lineage>
</organism>
<dbReference type="InterPro" id="IPR036162">
    <property type="entry name" value="Resolvase-like_N_sf"/>
</dbReference>
<dbReference type="EMBL" id="RSCL01000044">
    <property type="protein sequence ID" value="RUS94983.1"/>
    <property type="molecule type" value="Genomic_DNA"/>
</dbReference>
<evidence type="ECO:0000256" key="5">
    <source>
        <dbReference type="PROSITE-ProRule" id="PRU10137"/>
    </source>
</evidence>
<comment type="caution">
    <text evidence="7">The sequence shown here is derived from an EMBL/GenBank/DDBJ whole genome shotgun (WGS) entry which is preliminary data.</text>
</comment>
<keyword evidence="2" id="KW-0238">DNA-binding</keyword>
<dbReference type="InterPro" id="IPR009061">
    <property type="entry name" value="DNA-bd_dom_put_sf"/>
</dbReference>
<dbReference type="GO" id="GO:0000150">
    <property type="term" value="F:DNA strand exchange activity"/>
    <property type="evidence" value="ECO:0007669"/>
    <property type="project" value="InterPro"/>
</dbReference>
<keyword evidence="8" id="KW-1185">Reference proteome</keyword>
<name>A0A433UMB5_9CYAN</name>
<dbReference type="Gene3D" id="3.40.50.1390">
    <property type="entry name" value="Resolvase, N-terminal catalytic domain"/>
    <property type="match status" value="1"/>
</dbReference>
<keyword evidence="3" id="KW-0233">DNA recombination</keyword>
<proteinExistence type="predicted"/>
<dbReference type="SUPFAM" id="SSF46955">
    <property type="entry name" value="Putative DNA-binding domain"/>
    <property type="match status" value="1"/>
</dbReference>
<dbReference type="GO" id="GO:0015074">
    <property type="term" value="P:DNA integration"/>
    <property type="evidence" value="ECO:0007669"/>
    <property type="project" value="UniProtKB-KW"/>
</dbReference>
<dbReference type="InterPro" id="IPR041718">
    <property type="entry name" value="IS607_transposase-like"/>
</dbReference>
<reference evidence="7" key="2">
    <citation type="journal article" date="2019" name="Genome Biol. Evol.">
        <title>Day and night: Metabolic profiles and evolutionary relationships of six axenic non-marine cyanobacteria.</title>
        <authorList>
            <person name="Will S.E."/>
            <person name="Henke P."/>
            <person name="Boedeker C."/>
            <person name="Huang S."/>
            <person name="Brinkmann H."/>
            <person name="Rohde M."/>
            <person name="Jarek M."/>
            <person name="Friedl T."/>
            <person name="Seufert S."/>
            <person name="Schumacher M."/>
            <person name="Overmann J."/>
            <person name="Neumann-Schaal M."/>
            <person name="Petersen J."/>
        </authorList>
    </citation>
    <scope>NUCLEOTIDE SEQUENCE [LARGE SCALE GENOMIC DNA]</scope>
    <source>
        <strain evidence="7">PCC 7102</strain>
    </source>
</reference>
<evidence type="ECO:0000256" key="1">
    <source>
        <dbReference type="ARBA" id="ARBA00022908"/>
    </source>
</evidence>
<dbReference type="OrthoDB" id="460054at2"/>
<dbReference type="InterPro" id="IPR048046">
    <property type="entry name" value="Transpos_IS607"/>
</dbReference>
<gene>
    <name evidence="7" type="ORF">DSM106972_091430</name>
</gene>
<dbReference type="GO" id="GO:0003677">
    <property type="term" value="F:DNA binding"/>
    <property type="evidence" value="ECO:0007669"/>
    <property type="project" value="UniProtKB-KW"/>
</dbReference>